<dbReference type="Gene3D" id="1.20.1250.20">
    <property type="entry name" value="MFS general substrate transporter like domains"/>
    <property type="match status" value="2"/>
</dbReference>
<feature type="transmembrane region" description="Helical" evidence="7">
    <location>
        <begin position="333"/>
        <end position="354"/>
    </location>
</feature>
<dbReference type="KEGG" id="rarg:115740181"/>
<organism evidence="9 10">
    <name type="scientific">Rhodamnia argentea</name>
    <dbReference type="NCBI Taxonomy" id="178133"/>
    <lineage>
        <taxon>Eukaryota</taxon>
        <taxon>Viridiplantae</taxon>
        <taxon>Streptophyta</taxon>
        <taxon>Embryophyta</taxon>
        <taxon>Tracheophyta</taxon>
        <taxon>Spermatophyta</taxon>
        <taxon>Magnoliopsida</taxon>
        <taxon>eudicotyledons</taxon>
        <taxon>Gunneridae</taxon>
        <taxon>Pentapetalae</taxon>
        <taxon>rosids</taxon>
        <taxon>malvids</taxon>
        <taxon>Myrtales</taxon>
        <taxon>Myrtaceae</taxon>
        <taxon>Myrtoideae</taxon>
        <taxon>Myrteae</taxon>
        <taxon>Australasian group</taxon>
        <taxon>Rhodamnia</taxon>
    </lineage>
</organism>
<feature type="transmembrane region" description="Helical" evidence="7">
    <location>
        <begin position="300"/>
        <end position="321"/>
    </location>
</feature>
<dbReference type="PANTHER" id="PTHR23505">
    <property type="entry name" value="SPINSTER"/>
    <property type="match status" value="1"/>
</dbReference>
<dbReference type="InterPro" id="IPR020846">
    <property type="entry name" value="MFS_dom"/>
</dbReference>
<dbReference type="Proteomes" id="UP000827889">
    <property type="component" value="Chromosome 1"/>
</dbReference>
<comment type="similarity">
    <text evidence="6">Belongs to the major facilitator superfamily. Spinster (TC 2.A.1.49) family.</text>
</comment>
<dbReference type="Pfam" id="PF07690">
    <property type="entry name" value="MFS_1"/>
    <property type="match status" value="1"/>
</dbReference>
<feature type="transmembrane region" description="Helical" evidence="7">
    <location>
        <begin position="196"/>
        <end position="215"/>
    </location>
</feature>
<feature type="domain" description="Major facilitator superfamily (MFS) profile" evidence="8">
    <location>
        <begin position="36"/>
        <end position="467"/>
    </location>
</feature>
<dbReference type="AlphaFoldDB" id="A0A8B8P3R5"/>
<evidence type="ECO:0000256" key="7">
    <source>
        <dbReference type="SAM" id="Phobius"/>
    </source>
</evidence>
<accession>A0A8B8P3R5</accession>
<keyword evidence="4 7" id="KW-1133">Transmembrane helix</keyword>
<reference evidence="10" key="2">
    <citation type="submission" date="2025-08" db="UniProtKB">
        <authorList>
            <consortium name="RefSeq"/>
        </authorList>
    </citation>
    <scope>IDENTIFICATION</scope>
    <source>
        <tissue evidence="10">Leaf</tissue>
    </source>
</reference>
<evidence type="ECO:0000256" key="5">
    <source>
        <dbReference type="ARBA" id="ARBA00023136"/>
    </source>
</evidence>
<evidence type="ECO:0000256" key="4">
    <source>
        <dbReference type="ARBA" id="ARBA00022989"/>
    </source>
</evidence>
<reference evidence="9" key="1">
    <citation type="submission" date="2025-05" db="UniProtKB">
        <authorList>
            <consortium name="RefSeq"/>
        </authorList>
    </citation>
    <scope>NUCLEOTIDE SEQUENCE [LARGE SCALE GENOMIC DNA]</scope>
</reference>
<dbReference type="InterPro" id="IPR011701">
    <property type="entry name" value="MFS"/>
</dbReference>
<evidence type="ECO:0000259" key="8">
    <source>
        <dbReference type="PROSITE" id="PS50850"/>
    </source>
</evidence>
<dbReference type="InterPro" id="IPR044770">
    <property type="entry name" value="MFS_spinster-like"/>
</dbReference>
<feature type="transmembrane region" description="Helical" evidence="7">
    <location>
        <begin position="266"/>
        <end position="288"/>
    </location>
</feature>
<keyword evidence="5 7" id="KW-0472">Membrane</keyword>
<feature type="transmembrane region" description="Helical" evidence="7">
    <location>
        <begin position="126"/>
        <end position="149"/>
    </location>
</feature>
<evidence type="ECO:0000256" key="2">
    <source>
        <dbReference type="ARBA" id="ARBA00022448"/>
    </source>
</evidence>
<feature type="transmembrane region" description="Helical" evidence="7">
    <location>
        <begin position="161"/>
        <end position="184"/>
    </location>
</feature>
<sequence>MGRKNHRSGSDHRSKHLLRRFLQDMKTRRIFGFSISLILINMASIMERADENLLPSVYKEVSEAFNIGPSDLGYLTFIRNFVQGIASPLAGILAINYDRPTVLTIGTLCWALSTAAVGMSEHFMQVAFWRAVNGLGLAIVIPALQSFIADSYPAGVRGAGFGFLSLIGSFGGVGGGVLATIMAGQDYWGIPGWRCAFILMATLSSLIGILVFLFVDDPREVNSFAPESSKSLYGGDLTGKGSDAKSVWMESWAAMKSVIKVQTFRIIVLQGVVGMLPWTAMVFFTMWFELIGFNHNSTAALLSLFAVGCSVGSLLGGVIADRLSLPFPNSGRVICAQFSSFMGIPFSLILLRVIPQNTDSWFSFAVTLLLMGLTISWCLTAANAPMFAEVVPAKHRTMIYAFDRAFEVSFSSFAAPLVGIMSEKIYGYDAKSINPVGGSTREALALSKGLLSLMAVPFGLCCLLYTPLHVAFGRDRDNARIANSKDEEMM</sequence>
<dbReference type="InterPro" id="IPR036259">
    <property type="entry name" value="MFS_trans_sf"/>
</dbReference>
<protein>
    <submittedName>
        <fullName evidence="10">Benzoate transport protein-like</fullName>
    </submittedName>
</protein>
<proteinExistence type="inferred from homology"/>
<evidence type="ECO:0000313" key="9">
    <source>
        <dbReference type="Proteomes" id="UP000827889"/>
    </source>
</evidence>
<gene>
    <name evidence="10" type="primary">LOC115740181</name>
</gene>
<dbReference type="CDD" id="cd17328">
    <property type="entry name" value="MFS_spinster_like"/>
    <property type="match status" value="1"/>
</dbReference>
<keyword evidence="9" id="KW-1185">Reference proteome</keyword>
<dbReference type="OrthoDB" id="440755at2759"/>
<dbReference type="SUPFAM" id="SSF103473">
    <property type="entry name" value="MFS general substrate transporter"/>
    <property type="match status" value="1"/>
</dbReference>
<dbReference type="PROSITE" id="PS50850">
    <property type="entry name" value="MFS"/>
    <property type="match status" value="1"/>
</dbReference>
<dbReference type="GeneID" id="115740181"/>
<evidence type="ECO:0000313" key="10">
    <source>
        <dbReference type="RefSeq" id="XP_030529485.1"/>
    </source>
</evidence>
<evidence type="ECO:0000256" key="1">
    <source>
        <dbReference type="ARBA" id="ARBA00004141"/>
    </source>
</evidence>
<feature type="transmembrane region" description="Helical" evidence="7">
    <location>
        <begin position="446"/>
        <end position="466"/>
    </location>
</feature>
<comment type="subcellular location">
    <subcellularLocation>
        <location evidence="1">Membrane</location>
        <topology evidence="1">Multi-pass membrane protein</topology>
    </subcellularLocation>
</comment>
<feature type="transmembrane region" description="Helical" evidence="7">
    <location>
        <begin position="360"/>
        <end position="384"/>
    </location>
</feature>
<dbReference type="GO" id="GO:0022857">
    <property type="term" value="F:transmembrane transporter activity"/>
    <property type="evidence" value="ECO:0007669"/>
    <property type="project" value="InterPro"/>
</dbReference>
<name>A0A8B8P3R5_9MYRT</name>
<evidence type="ECO:0000256" key="6">
    <source>
        <dbReference type="ARBA" id="ARBA00024338"/>
    </source>
</evidence>
<dbReference type="GO" id="GO:0016020">
    <property type="term" value="C:membrane"/>
    <property type="evidence" value="ECO:0007669"/>
    <property type="project" value="UniProtKB-SubCell"/>
</dbReference>
<feature type="transmembrane region" description="Helical" evidence="7">
    <location>
        <begin position="405"/>
        <end position="426"/>
    </location>
</feature>
<keyword evidence="3 7" id="KW-0812">Transmembrane</keyword>
<dbReference type="RefSeq" id="XP_030529485.1">
    <property type="nucleotide sequence ID" value="XM_030673625.2"/>
</dbReference>
<evidence type="ECO:0000256" key="3">
    <source>
        <dbReference type="ARBA" id="ARBA00022692"/>
    </source>
</evidence>
<dbReference type="PANTHER" id="PTHR23505:SF78">
    <property type="entry name" value="MAJOR FACILITATOR SUPERFAMILY PROTEIN"/>
    <property type="match status" value="1"/>
</dbReference>
<keyword evidence="2" id="KW-0813">Transport</keyword>